<dbReference type="InParanoid" id="A0A1X2HTB0"/>
<keyword evidence="8 12" id="KW-0350">Heme biosynthesis</keyword>
<dbReference type="EC" id="4.98.1.1" evidence="12"/>
<evidence type="ECO:0000256" key="6">
    <source>
        <dbReference type="ARBA" id="ARBA00023004"/>
    </source>
</evidence>
<proteinExistence type="inferred from homology"/>
<dbReference type="HAMAP" id="MF_00323">
    <property type="entry name" value="Ferrochelatase"/>
    <property type="match status" value="1"/>
</dbReference>
<dbReference type="InterPro" id="IPR019772">
    <property type="entry name" value="Ferrochelatase_AS"/>
</dbReference>
<evidence type="ECO:0000256" key="10">
    <source>
        <dbReference type="ARBA" id="ARBA00023239"/>
    </source>
</evidence>
<dbReference type="NCBIfam" id="TIGR00109">
    <property type="entry name" value="hemH"/>
    <property type="match status" value="1"/>
</dbReference>
<dbReference type="InterPro" id="IPR033644">
    <property type="entry name" value="Ferrochelatase_C"/>
</dbReference>
<keyword evidence="14" id="KW-1185">Reference proteome</keyword>
<keyword evidence="5" id="KW-0809">Transit peptide</keyword>
<dbReference type="OMA" id="DPYHCEC"/>
<dbReference type="UniPathway" id="UPA00252">
    <property type="reaction ID" value="UER00325"/>
</dbReference>
<dbReference type="STRING" id="13706.A0A1X2HTB0"/>
<comment type="pathway">
    <text evidence="2 12">Porphyrin-containing compound metabolism; protoheme biosynthesis; protoheme from protoporphyrin-IX: step 1/1.</text>
</comment>
<comment type="subcellular location">
    <subcellularLocation>
        <location evidence="1">Mitochondrion inner membrane</location>
        <topology evidence="1">Peripheral membrane protein</topology>
        <orientation evidence="1">Matrix side</orientation>
    </subcellularLocation>
</comment>
<dbReference type="SUPFAM" id="SSF53800">
    <property type="entry name" value="Chelatase"/>
    <property type="match status" value="1"/>
</dbReference>
<keyword evidence="4 12" id="KW-0999">Mitochondrion inner membrane</keyword>
<keyword evidence="7" id="KW-0496">Mitochondrion</keyword>
<comment type="similarity">
    <text evidence="3 12">Belongs to the ferrochelatase family.</text>
</comment>
<dbReference type="GO" id="GO:0006783">
    <property type="term" value="P:heme biosynthetic process"/>
    <property type="evidence" value="ECO:0007669"/>
    <property type="project" value="UniProtKB-UniRule"/>
</dbReference>
<evidence type="ECO:0000256" key="8">
    <source>
        <dbReference type="ARBA" id="ARBA00023133"/>
    </source>
</evidence>
<dbReference type="PROSITE" id="PS00534">
    <property type="entry name" value="FERROCHELATASE"/>
    <property type="match status" value="1"/>
</dbReference>
<protein>
    <recommendedName>
        <fullName evidence="12">Ferrochelatase</fullName>
        <ecNumber evidence="12">4.98.1.1</ecNumber>
    </recommendedName>
</protein>
<comment type="caution">
    <text evidence="13">The sequence shown here is derived from an EMBL/GenBank/DDBJ whole genome shotgun (WGS) entry which is preliminary data.</text>
</comment>
<comment type="function">
    <text evidence="12">Catalyzes the ferrous insertion into protoporphyrin IX.</text>
</comment>
<dbReference type="PANTHER" id="PTHR11108">
    <property type="entry name" value="FERROCHELATASE"/>
    <property type="match status" value="1"/>
</dbReference>
<evidence type="ECO:0000256" key="7">
    <source>
        <dbReference type="ARBA" id="ARBA00023128"/>
    </source>
</evidence>
<keyword evidence="9" id="KW-0472">Membrane</keyword>
<dbReference type="AlphaFoldDB" id="A0A1X2HTB0"/>
<evidence type="ECO:0000256" key="9">
    <source>
        <dbReference type="ARBA" id="ARBA00023136"/>
    </source>
</evidence>
<dbReference type="GO" id="GO:0004325">
    <property type="term" value="F:ferrochelatase activity"/>
    <property type="evidence" value="ECO:0007669"/>
    <property type="project" value="UniProtKB-UniRule"/>
</dbReference>
<dbReference type="InterPro" id="IPR001015">
    <property type="entry name" value="Ferrochelatase"/>
</dbReference>
<gene>
    <name evidence="13" type="ORF">BCR43DRAFT_528517</name>
</gene>
<dbReference type="CDD" id="cd03411">
    <property type="entry name" value="Ferrochelatase_N"/>
    <property type="match status" value="1"/>
</dbReference>
<dbReference type="Proteomes" id="UP000242180">
    <property type="component" value="Unassembled WGS sequence"/>
</dbReference>
<reference evidence="13 14" key="1">
    <citation type="submission" date="2016-07" db="EMBL/GenBank/DDBJ databases">
        <title>Pervasive Adenine N6-methylation of Active Genes in Fungi.</title>
        <authorList>
            <consortium name="DOE Joint Genome Institute"/>
            <person name="Mondo S.J."/>
            <person name="Dannebaum R.O."/>
            <person name="Kuo R.C."/>
            <person name="Labutti K."/>
            <person name="Haridas S."/>
            <person name="Kuo A."/>
            <person name="Salamov A."/>
            <person name="Ahrendt S.R."/>
            <person name="Lipzen A."/>
            <person name="Sullivan W."/>
            <person name="Andreopoulos W.B."/>
            <person name="Clum A."/>
            <person name="Lindquist E."/>
            <person name="Daum C."/>
            <person name="Ramamoorthy G.K."/>
            <person name="Gryganskyi A."/>
            <person name="Culley D."/>
            <person name="Magnuson J.K."/>
            <person name="James T.Y."/>
            <person name="O'Malley M.A."/>
            <person name="Stajich J.E."/>
            <person name="Spatafora J.W."/>
            <person name="Visel A."/>
            <person name="Grigoriev I.V."/>
        </authorList>
    </citation>
    <scope>NUCLEOTIDE SEQUENCE [LARGE SCALE GENOMIC DNA]</scope>
    <source>
        <strain evidence="13 14">NRRL 2496</strain>
    </source>
</reference>
<dbReference type="GO" id="GO:0005743">
    <property type="term" value="C:mitochondrial inner membrane"/>
    <property type="evidence" value="ECO:0007669"/>
    <property type="project" value="UniProtKB-SubCell"/>
</dbReference>
<evidence type="ECO:0000313" key="13">
    <source>
        <dbReference type="EMBL" id="ORZ02338.1"/>
    </source>
</evidence>
<sequence length="353" mass="39720">MGPTAVLLTNMGGPKTLDDVHDFLHNLFSDRDIMKLPLQKYMAQYIAKTRTPSIQEQYAEIGGGSPILEWTQKQGEAMEKLLDKISPETAPHKHYIAFRYVQPSTDVALEQMKADKVERAVVFTQYPQYSCSTTGSSLNELQRGIKRAGLENLSWSIIDRWSGHPGFIDAVAGRIEAKLKEYPEAERDQAIILFSAHSLPMSVVNRGDPYPGEVANTVHRVMERLNIKNPFRLVWQSQVGPQPWLGPQTSDAIKGYGKAGKKNLLLVPIAFTTDHIETLYELDLEYGKEAEECGVTGFKRAESLNDDPTFVRAMADIVKEHLDSNEKVSSLWYLRCPSCSFDSCGTTRDFFKQ</sequence>
<dbReference type="PANTHER" id="PTHR11108:SF1">
    <property type="entry name" value="FERROCHELATASE, MITOCHONDRIAL"/>
    <property type="match status" value="1"/>
</dbReference>
<dbReference type="GO" id="GO:0051537">
    <property type="term" value="F:2 iron, 2 sulfur cluster binding"/>
    <property type="evidence" value="ECO:0007669"/>
    <property type="project" value="EnsemblFungi"/>
</dbReference>
<dbReference type="CDD" id="cd00419">
    <property type="entry name" value="Ferrochelatase_C"/>
    <property type="match status" value="1"/>
</dbReference>
<evidence type="ECO:0000256" key="11">
    <source>
        <dbReference type="ARBA" id="ARBA00023244"/>
    </source>
</evidence>
<evidence type="ECO:0000256" key="2">
    <source>
        <dbReference type="ARBA" id="ARBA00004943"/>
    </source>
</evidence>
<dbReference type="EMBL" id="MCGN01000001">
    <property type="protein sequence ID" value="ORZ02338.1"/>
    <property type="molecule type" value="Genomic_DNA"/>
</dbReference>
<dbReference type="FunCoup" id="A0A1X2HTB0">
    <property type="interactions" value="565"/>
</dbReference>
<dbReference type="FunFam" id="3.40.50.1400:FF:000003">
    <property type="entry name" value="Ferrochelatase"/>
    <property type="match status" value="1"/>
</dbReference>
<evidence type="ECO:0000313" key="14">
    <source>
        <dbReference type="Proteomes" id="UP000242180"/>
    </source>
</evidence>
<evidence type="ECO:0000256" key="3">
    <source>
        <dbReference type="ARBA" id="ARBA00007718"/>
    </source>
</evidence>
<dbReference type="InterPro" id="IPR033659">
    <property type="entry name" value="Ferrochelatase_N"/>
</dbReference>
<dbReference type="Pfam" id="PF00762">
    <property type="entry name" value="Ferrochelatase"/>
    <property type="match status" value="1"/>
</dbReference>
<organism evidence="13 14">
    <name type="scientific">Syncephalastrum racemosum</name>
    <name type="common">Filamentous fungus</name>
    <dbReference type="NCBI Taxonomy" id="13706"/>
    <lineage>
        <taxon>Eukaryota</taxon>
        <taxon>Fungi</taxon>
        <taxon>Fungi incertae sedis</taxon>
        <taxon>Mucoromycota</taxon>
        <taxon>Mucoromycotina</taxon>
        <taxon>Mucoromycetes</taxon>
        <taxon>Mucorales</taxon>
        <taxon>Syncephalastraceae</taxon>
        <taxon>Syncephalastrum</taxon>
    </lineage>
</organism>
<comment type="catalytic activity">
    <reaction evidence="12">
        <text>heme b + 2 H(+) = protoporphyrin IX + Fe(2+)</text>
        <dbReference type="Rhea" id="RHEA:22584"/>
        <dbReference type="ChEBI" id="CHEBI:15378"/>
        <dbReference type="ChEBI" id="CHEBI:29033"/>
        <dbReference type="ChEBI" id="CHEBI:57306"/>
        <dbReference type="ChEBI" id="CHEBI:60344"/>
        <dbReference type="EC" id="4.98.1.1"/>
    </reaction>
</comment>
<dbReference type="Gene3D" id="3.40.50.1400">
    <property type="match status" value="2"/>
</dbReference>
<keyword evidence="6 12" id="KW-0408">Iron</keyword>
<keyword evidence="10 12" id="KW-0456">Lyase</keyword>
<evidence type="ECO:0000256" key="12">
    <source>
        <dbReference type="RuleBase" id="RU000607"/>
    </source>
</evidence>
<name>A0A1X2HTB0_SYNRA</name>
<accession>A0A1X2HTB0</accession>
<keyword evidence="11 12" id="KW-0627">Porphyrin biosynthesis</keyword>
<evidence type="ECO:0000256" key="5">
    <source>
        <dbReference type="ARBA" id="ARBA00022946"/>
    </source>
</evidence>
<evidence type="ECO:0000256" key="1">
    <source>
        <dbReference type="ARBA" id="ARBA00004443"/>
    </source>
</evidence>
<dbReference type="OrthoDB" id="1323at2759"/>
<evidence type="ECO:0000256" key="4">
    <source>
        <dbReference type="ARBA" id="ARBA00022792"/>
    </source>
</evidence>